<dbReference type="AlphaFoldDB" id="A0A6D2KUI0"/>
<comment type="caution">
    <text evidence="2">The sequence shown here is derived from an EMBL/GenBank/DDBJ whole genome shotgun (WGS) entry which is preliminary data.</text>
</comment>
<reference evidence="2" key="1">
    <citation type="submission" date="2020-01" db="EMBL/GenBank/DDBJ databases">
        <authorList>
            <person name="Mishra B."/>
        </authorList>
    </citation>
    <scope>NUCLEOTIDE SEQUENCE [LARGE SCALE GENOMIC DNA]</scope>
</reference>
<evidence type="ECO:0000313" key="2">
    <source>
        <dbReference type="EMBL" id="CAA7051639.1"/>
    </source>
</evidence>
<feature type="region of interest" description="Disordered" evidence="1">
    <location>
        <begin position="58"/>
        <end position="79"/>
    </location>
</feature>
<proteinExistence type="predicted"/>
<feature type="compositionally biased region" description="Acidic residues" evidence="1">
    <location>
        <begin position="59"/>
        <end position="68"/>
    </location>
</feature>
<dbReference type="EMBL" id="CACVBM020001484">
    <property type="protein sequence ID" value="CAA7051639.1"/>
    <property type="molecule type" value="Genomic_DNA"/>
</dbReference>
<dbReference type="Proteomes" id="UP000467841">
    <property type="component" value="Unassembled WGS sequence"/>
</dbReference>
<keyword evidence="3" id="KW-1185">Reference proteome</keyword>
<sequence length="100" mass="11390">MGANEEQIESFSWIIWFIWKARNKKAFNGEEVSALDTAQWALSETECWKMAQVVQSTLDSDEETEPTAEAERGNRWPICNTDASWDKNAKCAGLSFVPKE</sequence>
<evidence type="ECO:0000313" key="3">
    <source>
        <dbReference type="Proteomes" id="UP000467841"/>
    </source>
</evidence>
<evidence type="ECO:0008006" key="4">
    <source>
        <dbReference type="Google" id="ProtNLM"/>
    </source>
</evidence>
<organism evidence="2 3">
    <name type="scientific">Microthlaspi erraticum</name>
    <dbReference type="NCBI Taxonomy" id="1685480"/>
    <lineage>
        <taxon>Eukaryota</taxon>
        <taxon>Viridiplantae</taxon>
        <taxon>Streptophyta</taxon>
        <taxon>Embryophyta</taxon>
        <taxon>Tracheophyta</taxon>
        <taxon>Spermatophyta</taxon>
        <taxon>Magnoliopsida</taxon>
        <taxon>eudicotyledons</taxon>
        <taxon>Gunneridae</taxon>
        <taxon>Pentapetalae</taxon>
        <taxon>rosids</taxon>
        <taxon>malvids</taxon>
        <taxon>Brassicales</taxon>
        <taxon>Brassicaceae</taxon>
        <taxon>Coluteocarpeae</taxon>
        <taxon>Microthlaspi</taxon>
    </lineage>
</organism>
<dbReference type="OrthoDB" id="1109492at2759"/>
<name>A0A6D2KUI0_9BRAS</name>
<gene>
    <name evidence="2" type="ORF">MERR_LOCUS38874</name>
</gene>
<protein>
    <recommendedName>
        <fullName evidence="4">RNase H type-1 domain-containing protein</fullName>
    </recommendedName>
</protein>
<accession>A0A6D2KUI0</accession>
<evidence type="ECO:0000256" key="1">
    <source>
        <dbReference type="SAM" id="MobiDB-lite"/>
    </source>
</evidence>